<dbReference type="InterPro" id="IPR005467">
    <property type="entry name" value="His_kinase_dom"/>
</dbReference>
<comment type="catalytic activity">
    <reaction evidence="1">
        <text>ATP + protein L-histidine = ADP + protein N-phospho-L-histidine.</text>
        <dbReference type="EC" id="2.7.13.3"/>
    </reaction>
</comment>
<keyword evidence="12" id="KW-0902">Two-component regulatory system</keyword>
<protein>
    <recommendedName>
        <fullName evidence="4">histidine kinase</fullName>
        <ecNumber evidence="4">2.7.13.3</ecNumber>
    </recommendedName>
</protein>
<dbReference type="CDD" id="cd00082">
    <property type="entry name" value="HisKA"/>
    <property type="match status" value="1"/>
</dbReference>
<dbReference type="PROSITE" id="PS50109">
    <property type="entry name" value="HIS_KIN"/>
    <property type="match status" value="1"/>
</dbReference>
<sequence>MESVPPLLLPGHRPPMRAGAAVAALGVGGCTAAVAGLDELTPAASLAVLYILPVLLVATYWGLRLALATALASALAFNVCFLEPTGRLTVADDRNLAALLTFVVVAIATSRVADLARARAGEAEARRQEADLAAELARGMLAGGDPDELLRTAAHRVAAALGVPSAALERGAVDTAGDPRREAYPLRAGDRTVATLLLPAALDPALRDRLLAHVLPALEALLAAALERDALQAEVVETQALRRSDVVKTAILRAVSHDLRSPLTSIITAGTALGSAALDAEDREALAGGVVVEAERLARVVDNLLDLSRLEAGTAAPRPDWCALDEVLHAAAEGLPEPAPDVRFVIDAQLPLLRADAAQLERAFTNLIANAVRHAPGEVVSVRARAVGTRLVVRVVDQGPGITPADQERVFEPFWRGPHDGSGAPAGSGLGLAIVRGFVEANGGEVGVESLPGQGSSFVVSFPLAEQPVQAVPQASP</sequence>
<keyword evidence="8" id="KW-0547">Nucleotide-binding</keyword>
<keyword evidence="7 14" id="KW-0812">Transmembrane</keyword>
<gene>
    <name evidence="16" type="primary">kdpD_2</name>
    <name evidence="16" type="ORF">DSM112329_00659</name>
</gene>
<feature type="transmembrane region" description="Helical" evidence="14">
    <location>
        <begin position="49"/>
        <end position="76"/>
    </location>
</feature>
<dbReference type="SUPFAM" id="SSF55874">
    <property type="entry name" value="ATPase domain of HSP90 chaperone/DNA topoisomerase II/histidine kinase"/>
    <property type="match status" value="1"/>
</dbReference>
<evidence type="ECO:0000256" key="10">
    <source>
        <dbReference type="ARBA" id="ARBA00022840"/>
    </source>
</evidence>
<dbReference type="SUPFAM" id="SSF47384">
    <property type="entry name" value="Homodimeric domain of signal transducing histidine kinase"/>
    <property type="match status" value="1"/>
</dbReference>
<feature type="domain" description="Histidine kinase" evidence="15">
    <location>
        <begin position="254"/>
        <end position="466"/>
    </location>
</feature>
<feature type="transmembrane region" description="Helical" evidence="14">
    <location>
        <begin position="20"/>
        <end position="37"/>
    </location>
</feature>
<evidence type="ECO:0000256" key="1">
    <source>
        <dbReference type="ARBA" id="ARBA00000085"/>
    </source>
</evidence>
<dbReference type="GO" id="GO:0005886">
    <property type="term" value="C:plasma membrane"/>
    <property type="evidence" value="ECO:0007669"/>
    <property type="project" value="UniProtKB-SubCell"/>
</dbReference>
<dbReference type="InterPro" id="IPR052023">
    <property type="entry name" value="Histidine_kinase_KdpD"/>
</dbReference>
<dbReference type="InterPro" id="IPR003661">
    <property type="entry name" value="HisK_dim/P_dom"/>
</dbReference>
<dbReference type="GO" id="GO:0005524">
    <property type="term" value="F:ATP binding"/>
    <property type="evidence" value="ECO:0007669"/>
    <property type="project" value="UniProtKB-KW"/>
</dbReference>
<evidence type="ECO:0000256" key="13">
    <source>
        <dbReference type="ARBA" id="ARBA00023136"/>
    </source>
</evidence>
<dbReference type="AlphaFoldDB" id="A0AAU7AQB4"/>
<dbReference type="InterPro" id="IPR038318">
    <property type="entry name" value="KdpD_sf"/>
</dbReference>
<dbReference type="SMART" id="SM00388">
    <property type="entry name" value="HisKA"/>
    <property type="match status" value="1"/>
</dbReference>
<accession>A0AAU7AQB4</accession>
<keyword evidence="11 14" id="KW-1133">Transmembrane helix</keyword>
<dbReference type="Pfam" id="PF02518">
    <property type="entry name" value="HATPase_c"/>
    <property type="match status" value="1"/>
</dbReference>
<comment type="subcellular location">
    <subcellularLocation>
        <location evidence="3">Cell membrane</location>
    </subcellularLocation>
    <subcellularLocation>
        <location evidence="2">Membrane</location>
        <topology evidence="2">Multi-pass membrane protein</topology>
    </subcellularLocation>
</comment>
<evidence type="ECO:0000256" key="12">
    <source>
        <dbReference type="ARBA" id="ARBA00023012"/>
    </source>
</evidence>
<name>A0AAU7AQB4_9ACTN</name>
<keyword evidence="10" id="KW-0067">ATP-binding</keyword>
<evidence type="ECO:0000256" key="4">
    <source>
        <dbReference type="ARBA" id="ARBA00012438"/>
    </source>
</evidence>
<dbReference type="Pfam" id="PF00512">
    <property type="entry name" value="HisKA"/>
    <property type="match status" value="1"/>
</dbReference>
<evidence type="ECO:0000259" key="15">
    <source>
        <dbReference type="PROSITE" id="PS50109"/>
    </source>
</evidence>
<dbReference type="SMART" id="SM00387">
    <property type="entry name" value="HATPase_c"/>
    <property type="match status" value="1"/>
</dbReference>
<dbReference type="RefSeq" id="WP_354700386.1">
    <property type="nucleotide sequence ID" value="NZ_CP114014.1"/>
</dbReference>
<evidence type="ECO:0000313" key="16">
    <source>
        <dbReference type="EMBL" id="XAY03836.1"/>
    </source>
</evidence>
<dbReference type="InterPro" id="IPR036890">
    <property type="entry name" value="HATPase_C_sf"/>
</dbReference>
<evidence type="ECO:0000256" key="7">
    <source>
        <dbReference type="ARBA" id="ARBA00022692"/>
    </source>
</evidence>
<organism evidence="16">
    <name type="scientific">Paraconexibacter sp. AEG42_29</name>
    <dbReference type="NCBI Taxonomy" id="2997339"/>
    <lineage>
        <taxon>Bacteria</taxon>
        <taxon>Bacillati</taxon>
        <taxon>Actinomycetota</taxon>
        <taxon>Thermoleophilia</taxon>
        <taxon>Solirubrobacterales</taxon>
        <taxon>Paraconexibacteraceae</taxon>
        <taxon>Paraconexibacter</taxon>
    </lineage>
</organism>
<keyword evidence="5" id="KW-0597">Phosphoprotein</keyword>
<dbReference type="PRINTS" id="PR00344">
    <property type="entry name" value="BCTRLSENSOR"/>
</dbReference>
<dbReference type="PANTHER" id="PTHR45569">
    <property type="entry name" value="SENSOR PROTEIN KDPD"/>
    <property type="match status" value="1"/>
</dbReference>
<dbReference type="PANTHER" id="PTHR45569:SF1">
    <property type="entry name" value="SENSOR PROTEIN KDPD"/>
    <property type="match status" value="1"/>
</dbReference>
<evidence type="ECO:0000256" key="3">
    <source>
        <dbReference type="ARBA" id="ARBA00004236"/>
    </source>
</evidence>
<dbReference type="InterPro" id="IPR003594">
    <property type="entry name" value="HATPase_dom"/>
</dbReference>
<dbReference type="Pfam" id="PF13493">
    <property type="entry name" value="DUF4118"/>
    <property type="match status" value="1"/>
</dbReference>
<evidence type="ECO:0000256" key="6">
    <source>
        <dbReference type="ARBA" id="ARBA00022679"/>
    </source>
</evidence>
<dbReference type="GO" id="GO:0000155">
    <property type="term" value="F:phosphorelay sensor kinase activity"/>
    <property type="evidence" value="ECO:0007669"/>
    <property type="project" value="InterPro"/>
</dbReference>
<dbReference type="EMBL" id="CP114014">
    <property type="protein sequence ID" value="XAY03836.1"/>
    <property type="molecule type" value="Genomic_DNA"/>
</dbReference>
<reference evidence="16" key="1">
    <citation type="submission" date="2022-12" db="EMBL/GenBank/DDBJ databases">
        <title>Paraconexibacter alkalitolerans sp. nov. and Baekduia alba sp. nov., isolated from soil and emended description of the genera Paraconexibacter (Chun et al., 2020) and Baekduia (An et al., 2020).</title>
        <authorList>
            <person name="Vieira S."/>
            <person name="Huber K.J."/>
            <person name="Geppert A."/>
            <person name="Wolf J."/>
            <person name="Neumann-Schaal M."/>
            <person name="Muesken M."/>
            <person name="Overmann J."/>
        </authorList>
    </citation>
    <scope>NUCLEOTIDE SEQUENCE</scope>
    <source>
        <strain evidence="16">AEG42_29</strain>
    </source>
</reference>
<dbReference type="InterPro" id="IPR004358">
    <property type="entry name" value="Sig_transdc_His_kin-like_C"/>
</dbReference>
<dbReference type="EC" id="2.7.13.3" evidence="4"/>
<keyword evidence="6 16" id="KW-0808">Transferase</keyword>
<dbReference type="Gene3D" id="1.20.120.620">
    <property type="entry name" value="Backbone structure of the membrane domain of e. Coli histidine kinase receptor kdpd"/>
    <property type="match status" value="1"/>
</dbReference>
<keyword evidence="13 14" id="KW-0472">Membrane</keyword>
<dbReference type="KEGG" id="parq:DSM112329_00659"/>
<proteinExistence type="predicted"/>
<evidence type="ECO:0000256" key="8">
    <source>
        <dbReference type="ARBA" id="ARBA00022741"/>
    </source>
</evidence>
<dbReference type="InterPro" id="IPR036097">
    <property type="entry name" value="HisK_dim/P_sf"/>
</dbReference>
<dbReference type="Gene3D" id="1.10.287.130">
    <property type="match status" value="1"/>
</dbReference>
<evidence type="ECO:0000256" key="11">
    <source>
        <dbReference type="ARBA" id="ARBA00022989"/>
    </source>
</evidence>
<dbReference type="InterPro" id="IPR025201">
    <property type="entry name" value="KdpD_TM"/>
</dbReference>
<evidence type="ECO:0000256" key="2">
    <source>
        <dbReference type="ARBA" id="ARBA00004141"/>
    </source>
</evidence>
<dbReference type="Gene3D" id="3.30.565.10">
    <property type="entry name" value="Histidine kinase-like ATPase, C-terminal domain"/>
    <property type="match status" value="1"/>
</dbReference>
<evidence type="ECO:0000256" key="9">
    <source>
        <dbReference type="ARBA" id="ARBA00022777"/>
    </source>
</evidence>
<evidence type="ECO:0000256" key="14">
    <source>
        <dbReference type="SAM" id="Phobius"/>
    </source>
</evidence>
<keyword evidence="9" id="KW-0418">Kinase</keyword>
<evidence type="ECO:0000256" key="5">
    <source>
        <dbReference type="ARBA" id="ARBA00022553"/>
    </source>
</evidence>